<gene>
    <name evidence="3" type="ORF">M427DRAFT_59822</name>
</gene>
<evidence type="ECO:0000256" key="2">
    <source>
        <dbReference type="SAM" id="Phobius"/>
    </source>
</evidence>
<dbReference type="OMA" id="IVEEDWN"/>
<protein>
    <submittedName>
        <fullName evidence="3">Uncharacterized protein</fullName>
    </submittedName>
</protein>
<dbReference type="Proteomes" id="UP000070544">
    <property type="component" value="Unassembled WGS sequence"/>
</dbReference>
<keyword evidence="2" id="KW-1133">Transmembrane helix</keyword>
<accession>A0A139A5X5</accession>
<proteinExistence type="predicted"/>
<evidence type="ECO:0000256" key="1">
    <source>
        <dbReference type="SAM" id="MobiDB-lite"/>
    </source>
</evidence>
<organism evidence="3 4">
    <name type="scientific">Gonapodya prolifera (strain JEL478)</name>
    <name type="common">Monoblepharis prolifera</name>
    <dbReference type="NCBI Taxonomy" id="1344416"/>
    <lineage>
        <taxon>Eukaryota</taxon>
        <taxon>Fungi</taxon>
        <taxon>Fungi incertae sedis</taxon>
        <taxon>Chytridiomycota</taxon>
        <taxon>Chytridiomycota incertae sedis</taxon>
        <taxon>Monoblepharidomycetes</taxon>
        <taxon>Monoblepharidales</taxon>
        <taxon>Gonapodyaceae</taxon>
        <taxon>Gonapodya</taxon>
    </lineage>
</organism>
<keyword evidence="2" id="KW-0472">Membrane</keyword>
<keyword evidence="2" id="KW-0812">Transmembrane</keyword>
<evidence type="ECO:0000313" key="4">
    <source>
        <dbReference type="Proteomes" id="UP000070544"/>
    </source>
</evidence>
<feature type="compositionally biased region" description="Polar residues" evidence="1">
    <location>
        <begin position="1"/>
        <end position="13"/>
    </location>
</feature>
<name>A0A139A5X5_GONPJ</name>
<dbReference type="EMBL" id="KQ965791">
    <property type="protein sequence ID" value="KXS12141.1"/>
    <property type="molecule type" value="Genomic_DNA"/>
</dbReference>
<reference evidence="3 4" key="1">
    <citation type="journal article" date="2015" name="Genome Biol. Evol.">
        <title>Phylogenomic analyses indicate that early fungi evolved digesting cell walls of algal ancestors of land plants.</title>
        <authorList>
            <person name="Chang Y."/>
            <person name="Wang S."/>
            <person name="Sekimoto S."/>
            <person name="Aerts A.L."/>
            <person name="Choi C."/>
            <person name="Clum A."/>
            <person name="LaButti K.M."/>
            <person name="Lindquist E.A."/>
            <person name="Yee Ngan C."/>
            <person name="Ohm R.A."/>
            <person name="Salamov A.A."/>
            <person name="Grigoriev I.V."/>
            <person name="Spatafora J.W."/>
            <person name="Berbee M.L."/>
        </authorList>
    </citation>
    <scope>NUCLEOTIDE SEQUENCE [LARGE SCALE GENOMIC DNA]</scope>
    <source>
        <strain evidence="3 4">JEL478</strain>
    </source>
</reference>
<feature type="transmembrane region" description="Helical" evidence="2">
    <location>
        <begin position="50"/>
        <end position="71"/>
    </location>
</feature>
<dbReference type="AlphaFoldDB" id="A0A139A5X5"/>
<feature type="transmembrane region" description="Helical" evidence="2">
    <location>
        <begin position="91"/>
        <end position="110"/>
    </location>
</feature>
<evidence type="ECO:0000313" key="3">
    <source>
        <dbReference type="EMBL" id="KXS12141.1"/>
    </source>
</evidence>
<sequence>MATKRSPFTSASDGDTLDDDKTVLDEDEQEEIVAMLAKSNEVADGTFRTFLSVTLLLLALLYLLRLLSLVFSSPRPQADPSPPSGSSFPTALSHLASAASLVLAVLSLSVEVSTGRETGKEIVEEDWNPRDMDTRPRLVTLPFGPASFLLSPTLHAYLPYLPFISSLIPPLLAHTTPSPSTDPLLLEYIPLVVCALAGYAAREMRAVWSGVKGLEARRYKVKGA</sequence>
<keyword evidence="4" id="KW-1185">Reference proteome</keyword>
<feature type="region of interest" description="Disordered" evidence="1">
    <location>
        <begin position="1"/>
        <end position="23"/>
    </location>
</feature>